<keyword evidence="3" id="KW-0805">Transcription regulation</keyword>
<dbReference type="PANTHER" id="PTHR48111:SF2">
    <property type="entry name" value="RESPONSE REGULATOR SAER"/>
    <property type="match status" value="1"/>
</dbReference>
<evidence type="ECO:0000256" key="5">
    <source>
        <dbReference type="ARBA" id="ARBA00023163"/>
    </source>
</evidence>
<dbReference type="CDD" id="cd17574">
    <property type="entry name" value="REC_OmpR"/>
    <property type="match status" value="1"/>
</dbReference>
<dbReference type="InterPro" id="IPR039420">
    <property type="entry name" value="WalR-like"/>
</dbReference>
<keyword evidence="5" id="KW-0804">Transcription</keyword>
<dbReference type="PROSITE" id="PS51755">
    <property type="entry name" value="OMPR_PHOB"/>
    <property type="match status" value="1"/>
</dbReference>
<dbReference type="SUPFAM" id="SSF52172">
    <property type="entry name" value="CheY-like"/>
    <property type="match status" value="1"/>
</dbReference>
<protein>
    <submittedName>
        <fullName evidence="10">Response regulator</fullName>
    </submittedName>
</protein>
<sequence>MANILAIDDEASILEIIKIGVEKDGHLVTVIDDPKKLLEKNLHFYDLILLDVMMPKKDGYHVLQEIRKMTDNPIIFLTALATETSITYGLGLGADDYLTKPFRITELRARINAHLRRENREHHITLNIGAFRFDLAQKVLYFHDQLVILTKGEYEICEYLGQNKQCIYSREQIYEAVFGYDAGGDSQSIATHIKNIRQKFANPDDCPIKTKWGVGYLWQ</sequence>
<feature type="modified residue" description="4-aspartylphosphate" evidence="6">
    <location>
        <position position="51"/>
    </location>
</feature>
<feature type="DNA-binding region" description="OmpR/PhoB-type" evidence="7">
    <location>
        <begin position="123"/>
        <end position="219"/>
    </location>
</feature>
<evidence type="ECO:0000259" key="8">
    <source>
        <dbReference type="PROSITE" id="PS50110"/>
    </source>
</evidence>
<dbReference type="CDD" id="cd00383">
    <property type="entry name" value="trans_reg_C"/>
    <property type="match status" value="1"/>
</dbReference>
<dbReference type="Gene3D" id="3.40.50.2300">
    <property type="match status" value="1"/>
</dbReference>
<evidence type="ECO:0000313" key="11">
    <source>
        <dbReference type="Proteomes" id="UP000501558"/>
    </source>
</evidence>
<dbReference type="SMART" id="SM00862">
    <property type="entry name" value="Trans_reg_C"/>
    <property type="match status" value="1"/>
</dbReference>
<keyword evidence="2" id="KW-0902">Two-component regulatory system</keyword>
<accession>A0AAE6YL46</accession>
<evidence type="ECO:0000259" key="9">
    <source>
        <dbReference type="PROSITE" id="PS51755"/>
    </source>
</evidence>
<evidence type="ECO:0000256" key="3">
    <source>
        <dbReference type="ARBA" id="ARBA00023015"/>
    </source>
</evidence>
<keyword evidence="1 6" id="KW-0597">Phosphoprotein</keyword>
<dbReference type="PANTHER" id="PTHR48111">
    <property type="entry name" value="REGULATOR OF RPOS"/>
    <property type="match status" value="1"/>
</dbReference>
<evidence type="ECO:0000313" key="10">
    <source>
        <dbReference type="EMBL" id="QIW58065.1"/>
    </source>
</evidence>
<name>A0AAE6YL46_9LACT</name>
<evidence type="ECO:0000256" key="2">
    <source>
        <dbReference type="ARBA" id="ARBA00023012"/>
    </source>
</evidence>
<feature type="domain" description="Response regulatory" evidence="8">
    <location>
        <begin position="3"/>
        <end position="115"/>
    </location>
</feature>
<evidence type="ECO:0000256" key="1">
    <source>
        <dbReference type="ARBA" id="ARBA00022553"/>
    </source>
</evidence>
<dbReference type="PROSITE" id="PS50110">
    <property type="entry name" value="RESPONSE_REGULATORY"/>
    <property type="match status" value="1"/>
</dbReference>
<dbReference type="InterPro" id="IPR001867">
    <property type="entry name" value="OmpR/PhoB-type_DNA-bd"/>
</dbReference>
<dbReference type="InterPro" id="IPR036388">
    <property type="entry name" value="WH-like_DNA-bd_sf"/>
</dbReference>
<dbReference type="GO" id="GO:0006355">
    <property type="term" value="P:regulation of DNA-templated transcription"/>
    <property type="evidence" value="ECO:0007669"/>
    <property type="project" value="InterPro"/>
</dbReference>
<dbReference type="GO" id="GO:0000976">
    <property type="term" value="F:transcription cis-regulatory region binding"/>
    <property type="evidence" value="ECO:0007669"/>
    <property type="project" value="TreeGrafter"/>
</dbReference>
<dbReference type="GO" id="GO:0032993">
    <property type="term" value="C:protein-DNA complex"/>
    <property type="evidence" value="ECO:0007669"/>
    <property type="project" value="TreeGrafter"/>
</dbReference>
<proteinExistence type="predicted"/>
<dbReference type="GO" id="GO:0000156">
    <property type="term" value="F:phosphorelay response regulator activity"/>
    <property type="evidence" value="ECO:0007669"/>
    <property type="project" value="TreeGrafter"/>
</dbReference>
<keyword evidence="4 7" id="KW-0238">DNA-binding</keyword>
<dbReference type="RefSeq" id="WP_167841169.1">
    <property type="nucleotide sequence ID" value="NZ_CP047628.1"/>
</dbReference>
<dbReference type="Proteomes" id="UP000501558">
    <property type="component" value="Chromosome"/>
</dbReference>
<dbReference type="EMBL" id="CP047628">
    <property type="protein sequence ID" value="QIW58065.1"/>
    <property type="molecule type" value="Genomic_DNA"/>
</dbReference>
<dbReference type="Pfam" id="PF00486">
    <property type="entry name" value="Trans_reg_C"/>
    <property type="match status" value="1"/>
</dbReference>
<keyword evidence="11" id="KW-1185">Reference proteome</keyword>
<dbReference type="Pfam" id="PF00072">
    <property type="entry name" value="Response_reg"/>
    <property type="match status" value="1"/>
</dbReference>
<organism evidence="10 11">
    <name type="scientific">Pseudolactococcus raffinolactis</name>
    <dbReference type="NCBI Taxonomy" id="1366"/>
    <lineage>
        <taxon>Bacteria</taxon>
        <taxon>Bacillati</taxon>
        <taxon>Bacillota</taxon>
        <taxon>Bacilli</taxon>
        <taxon>Lactobacillales</taxon>
        <taxon>Streptococcaceae</taxon>
        <taxon>Pseudolactococcus</taxon>
    </lineage>
</organism>
<dbReference type="InterPro" id="IPR001789">
    <property type="entry name" value="Sig_transdc_resp-reg_receiver"/>
</dbReference>
<feature type="domain" description="OmpR/PhoB-type" evidence="9">
    <location>
        <begin position="123"/>
        <end position="219"/>
    </location>
</feature>
<evidence type="ECO:0000256" key="6">
    <source>
        <dbReference type="PROSITE-ProRule" id="PRU00169"/>
    </source>
</evidence>
<dbReference type="InterPro" id="IPR011006">
    <property type="entry name" value="CheY-like_superfamily"/>
</dbReference>
<gene>
    <name evidence="10" type="ORF">GU334_03710</name>
</gene>
<evidence type="ECO:0000256" key="4">
    <source>
        <dbReference type="ARBA" id="ARBA00023125"/>
    </source>
</evidence>
<dbReference type="AlphaFoldDB" id="A0AAE6YL46"/>
<dbReference type="Gene3D" id="1.10.10.10">
    <property type="entry name" value="Winged helix-like DNA-binding domain superfamily/Winged helix DNA-binding domain"/>
    <property type="match status" value="1"/>
</dbReference>
<dbReference type="Gene3D" id="6.10.250.690">
    <property type="match status" value="1"/>
</dbReference>
<dbReference type="SMART" id="SM00448">
    <property type="entry name" value="REC"/>
    <property type="match status" value="1"/>
</dbReference>
<reference evidence="10 11" key="1">
    <citation type="submission" date="2019-12" db="EMBL/GenBank/DDBJ databases">
        <title>Whole genome sequences of Lactococcus raffinolactis strains isolated from sewage.</title>
        <authorList>
            <person name="Ybazeta G."/>
            <person name="Ross M."/>
            <person name="Brabant-Kirwan D."/>
            <person name="Saleh M."/>
            <person name="Dillon J.A."/>
            <person name="Splinter K."/>
            <person name="Nokhbeh R."/>
        </authorList>
    </citation>
    <scope>NUCLEOTIDE SEQUENCE [LARGE SCALE GENOMIC DNA]</scope>
    <source>
        <strain evidence="10 11">Lr_19_14</strain>
    </source>
</reference>
<evidence type="ECO:0000256" key="7">
    <source>
        <dbReference type="PROSITE-ProRule" id="PRU01091"/>
    </source>
</evidence>
<dbReference type="GO" id="GO:0005829">
    <property type="term" value="C:cytosol"/>
    <property type="evidence" value="ECO:0007669"/>
    <property type="project" value="TreeGrafter"/>
</dbReference>